<sequence>MVEYGCNVANKFGFISDDDDLDDLDDPQQLISRVAQIEAEKAAAQKKAEKLAKQAAVAPKEAPKPAGCLLV</sequence>
<proteinExistence type="predicted"/>
<evidence type="ECO:0000313" key="1">
    <source>
        <dbReference type="EMBL" id="VDK84425.1"/>
    </source>
</evidence>
<dbReference type="AlphaFoldDB" id="A0A3P6TSX6"/>
<evidence type="ECO:0000313" key="2">
    <source>
        <dbReference type="Proteomes" id="UP000271889"/>
    </source>
</evidence>
<dbReference type="EMBL" id="UYRV01030144">
    <property type="protein sequence ID" value="VDK84425.1"/>
    <property type="molecule type" value="Genomic_DNA"/>
</dbReference>
<organism evidence="1 2">
    <name type="scientific">Cylicostephanus goldi</name>
    <name type="common">Nematode worm</name>
    <dbReference type="NCBI Taxonomy" id="71465"/>
    <lineage>
        <taxon>Eukaryota</taxon>
        <taxon>Metazoa</taxon>
        <taxon>Ecdysozoa</taxon>
        <taxon>Nematoda</taxon>
        <taxon>Chromadorea</taxon>
        <taxon>Rhabditida</taxon>
        <taxon>Rhabditina</taxon>
        <taxon>Rhabditomorpha</taxon>
        <taxon>Strongyloidea</taxon>
        <taxon>Strongylidae</taxon>
        <taxon>Cylicostephanus</taxon>
    </lineage>
</organism>
<name>A0A3P6TSX6_CYLGO</name>
<gene>
    <name evidence="1" type="ORF">CGOC_LOCUS8289</name>
</gene>
<reference evidence="1 2" key="1">
    <citation type="submission" date="2018-11" db="EMBL/GenBank/DDBJ databases">
        <authorList>
            <consortium name="Pathogen Informatics"/>
        </authorList>
    </citation>
    <scope>NUCLEOTIDE SEQUENCE [LARGE SCALE GENOMIC DNA]</scope>
</reference>
<accession>A0A3P6TSX6</accession>
<protein>
    <submittedName>
        <fullName evidence="1">Uncharacterized protein</fullName>
    </submittedName>
</protein>
<keyword evidence="2" id="KW-1185">Reference proteome</keyword>
<dbReference type="Proteomes" id="UP000271889">
    <property type="component" value="Unassembled WGS sequence"/>
</dbReference>